<evidence type="ECO:0000259" key="2">
    <source>
        <dbReference type="PROSITE" id="PS50994"/>
    </source>
</evidence>
<gene>
    <name evidence="3" type="ORF">O181_024955</name>
</gene>
<dbReference type="InterPro" id="IPR001584">
    <property type="entry name" value="Integrase_cat-core"/>
</dbReference>
<dbReference type="PANTHER" id="PTHR37984">
    <property type="entry name" value="PROTEIN CBG26694"/>
    <property type="match status" value="1"/>
</dbReference>
<accession>A0A9Q3CLI2</accession>
<name>A0A9Q3CLI2_9BASI</name>
<protein>
    <recommendedName>
        <fullName evidence="2">Integrase catalytic domain-containing protein</fullName>
    </recommendedName>
</protein>
<keyword evidence="1" id="KW-0694">RNA-binding</keyword>
<dbReference type="InterPro" id="IPR012337">
    <property type="entry name" value="RNaseH-like_sf"/>
</dbReference>
<feature type="domain" description="Integrase catalytic" evidence="2">
    <location>
        <begin position="1"/>
        <end position="154"/>
    </location>
</feature>
<dbReference type="OrthoDB" id="2505288at2759"/>
<organism evidence="3 4">
    <name type="scientific">Austropuccinia psidii MF-1</name>
    <dbReference type="NCBI Taxonomy" id="1389203"/>
    <lineage>
        <taxon>Eukaryota</taxon>
        <taxon>Fungi</taxon>
        <taxon>Dikarya</taxon>
        <taxon>Basidiomycota</taxon>
        <taxon>Pucciniomycotina</taxon>
        <taxon>Pucciniomycetes</taxon>
        <taxon>Pucciniales</taxon>
        <taxon>Sphaerophragmiaceae</taxon>
        <taxon>Austropuccinia</taxon>
    </lineage>
</organism>
<dbReference type="SUPFAM" id="SSF53098">
    <property type="entry name" value="Ribonuclease H-like"/>
    <property type="match status" value="1"/>
</dbReference>
<dbReference type="PROSITE" id="PS50994">
    <property type="entry name" value="INTEGRASE"/>
    <property type="match status" value="1"/>
</dbReference>
<sequence length="229" mass="26457">MCLSIELITQLPLSNSFDSILVIVERFLNMAVLIPKILSVTSLEFANLLMKNIFLKNSLPSRILSDRGSIFVSSFWTNLCQQLKIAIDFSASYQPKTDGQTERVTKILEQYLWIYVSHHQDNWHTWLPLAEFAYNHSDNYSTKQSPFITVYVRDPQFDSAHITQDTPYGKLSSKIKLVQKDFKSELEVSINWLKRYADKSRESPPVFKPGDMVWLSSKNIKSTIPTKEL</sequence>
<dbReference type="EMBL" id="AVOT02008071">
    <property type="protein sequence ID" value="MBW0485240.1"/>
    <property type="molecule type" value="Genomic_DNA"/>
</dbReference>
<reference evidence="3" key="1">
    <citation type="submission" date="2021-03" db="EMBL/GenBank/DDBJ databases">
        <title>Draft genome sequence of rust myrtle Austropuccinia psidii MF-1, a brazilian biotype.</title>
        <authorList>
            <person name="Quecine M.C."/>
            <person name="Pachon D.M.R."/>
            <person name="Bonatelli M.L."/>
            <person name="Correr F.H."/>
            <person name="Franceschini L.M."/>
            <person name="Leite T.F."/>
            <person name="Margarido G.R.A."/>
            <person name="Almeida C.A."/>
            <person name="Ferrarezi J.A."/>
            <person name="Labate C.A."/>
        </authorList>
    </citation>
    <scope>NUCLEOTIDE SEQUENCE</scope>
    <source>
        <strain evidence="3">MF-1</strain>
    </source>
</reference>
<dbReference type="AlphaFoldDB" id="A0A9Q3CLI2"/>
<evidence type="ECO:0000256" key="1">
    <source>
        <dbReference type="ARBA" id="ARBA00022884"/>
    </source>
</evidence>
<keyword evidence="4" id="KW-1185">Reference proteome</keyword>
<dbReference type="InterPro" id="IPR036397">
    <property type="entry name" value="RNaseH_sf"/>
</dbReference>
<proteinExistence type="predicted"/>
<evidence type="ECO:0000313" key="4">
    <source>
        <dbReference type="Proteomes" id="UP000765509"/>
    </source>
</evidence>
<comment type="caution">
    <text evidence="3">The sequence shown here is derived from an EMBL/GenBank/DDBJ whole genome shotgun (WGS) entry which is preliminary data.</text>
</comment>
<dbReference type="PANTHER" id="PTHR37984:SF5">
    <property type="entry name" value="PROTEIN NYNRIN-LIKE"/>
    <property type="match status" value="1"/>
</dbReference>
<dbReference type="GO" id="GO:0015074">
    <property type="term" value="P:DNA integration"/>
    <property type="evidence" value="ECO:0007669"/>
    <property type="project" value="InterPro"/>
</dbReference>
<dbReference type="Proteomes" id="UP000765509">
    <property type="component" value="Unassembled WGS sequence"/>
</dbReference>
<evidence type="ECO:0000313" key="3">
    <source>
        <dbReference type="EMBL" id="MBW0485240.1"/>
    </source>
</evidence>
<dbReference type="Gene3D" id="3.30.420.10">
    <property type="entry name" value="Ribonuclease H-like superfamily/Ribonuclease H"/>
    <property type="match status" value="1"/>
</dbReference>
<dbReference type="GO" id="GO:0005634">
    <property type="term" value="C:nucleus"/>
    <property type="evidence" value="ECO:0007669"/>
    <property type="project" value="UniProtKB-ARBA"/>
</dbReference>
<dbReference type="GO" id="GO:0003723">
    <property type="term" value="F:RNA binding"/>
    <property type="evidence" value="ECO:0007669"/>
    <property type="project" value="UniProtKB-KW"/>
</dbReference>
<dbReference type="InterPro" id="IPR050951">
    <property type="entry name" value="Retrovirus_Pol_polyprotein"/>
</dbReference>